<evidence type="ECO:0000313" key="1">
    <source>
        <dbReference type="EMBL" id="GFY74334.1"/>
    </source>
</evidence>
<keyword evidence="2" id="KW-1185">Reference proteome</keyword>
<name>A0A8X6YML3_9ARAC</name>
<accession>A0A8X6YML3</accession>
<gene>
    <name evidence="1" type="ORF">TNIN_440321</name>
</gene>
<dbReference type="AlphaFoldDB" id="A0A8X6YML3"/>
<reference evidence="1" key="1">
    <citation type="submission" date="2020-08" db="EMBL/GenBank/DDBJ databases">
        <title>Multicomponent nature underlies the extraordinary mechanical properties of spider dragline silk.</title>
        <authorList>
            <person name="Kono N."/>
            <person name="Nakamura H."/>
            <person name="Mori M."/>
            <person name="Yoshida Y."/>
            <person name="Ohtoshi R."/>
            <person name="Malay A.D."/>
            <person name="Moran D.A.P."/>
            <person name="Tomita M."/>
            <person name="Numata K."/>
            <person name="Arakawa K."/>
        </authorList>
    </citation>
    <scope>NUCLEOTIDE SEQUENCE</scope>
</reference>
<evidence type="ECO:0000313" key="2">
    <source>
        <dbReference type="Proteomes" id="UP000886998"/>
    </source>
</evidence>
<organism evidence="1 2">
    <name type="scientific">Trichonephila inaurata madagascariensis</name>
    <dbReference type="NCBI Taxonomy" id="2747483"/>
    <lineage>
        <taxon>Eukaryota</taxon>
        <taxon>Metazoa</taxon>
        <taxon>Ecdysozoa</taxon>
        <taxon>Arthropoda</taxon>
        <taxon>Chelicerata</taxon>
        <taxon>Arachnida</taxon>
        <taxon>Araneae</taxon>
        <taxon>Araneomorphae</taxon>
        <taxon>Entelegynae</taxon>
        <taxon>Araneoidea</taxon>
        <taxon>Nephilidae</taxon>
        <taxon>Trichonephila</taxon>
        <taxon>Trichonephila inaurata</taxon>
    </lineage>
</organism>
<dbReference type="OrthoDB" id="10653374at2759"/>
<sequence>MESIDSTKASSCCCKGAFVFVVKEINVHLSVAAETTVNAITFKPVHPVQHVFVVITVSAARITLLRYLLNVSVETSADAATNHHAKFQFPVSVETNVNAAIALFASLLPASVENNANAAAAKLVNRHLNASVEIIANAENQRAKFQFPVFVVTNVNAAIELLANLLLVFVENNASAAAAKLVNRHLNASVEIIANAVKNQRAKFQFPVFVVTNVNAAIELLANLLLVLWRTMPVLQQRSFVACKSSACVCGEQCRCCSSEACKSSSKCVCGDNCQCCKNQRAKFQFPVSVETNANAAIALLASRHLNASVEIIANAVKINVQNFSFLCLGDKCQCCDRVACKSSACVCGEQCQCCSNEAGKSSSKCVCGEKCQCCKNSSCKISVSCVCGDKCQCCDSVACKSSACVCGEQCQCCSSEGCKSSSKCVCGENANAARILHAKFQFPVYVETNVSAAIALLASLLLVFVESNASAAATKLVSCHLNASVEKNANAVKNQRVTFQFPVFAVINASVVVAKSAKLQSYVPVEPNVVNAVKPQDAKLHLHELAEINLDALEIYAVNGLRLKPP</sequence>
<proteinExistence type="predicted"/>
<comment type="caution">
    <text evidence="1">The sequence shown here is derived from an EMBL/GenBank/DDBJ whole genome shotgun (WGS) entry which is preliminary data.</text>
</comment>
<protein>
    <submittedName>
        <fullName evidence="1">Uncharacterized protein</fullName>
    </submittedName>
</protein>
<dbReference type="EMBL" id="BMAV01020692">
    <property type="protein sequence ID" value="GFY74334.1"/>
    <property type="molecule type" value="Genomic_DNA"/>
</dbReference>
<dbReference type="Proteomes" id="UP000886998">
    <property type="component" value="Unassembled WGS sequence"/>
</dbReference>